<protein>
    <submittedName>
        <fullName evidence="2">Uncharacterized protein</fullName>
    </submittedName>
</protein>
<dbReference type="RefSeq" id="WP_191735176.1">
    <property type="nucleotide sequence ID" value="NZ_JACYFS010000001.1"/>
</dbReference>
<keyword evidence="3" id="KW-1185">Reference proteome</keyword>
<name>A0ABR8Z7W9_9FLAO</name>
<keyword evidence="1" id="KW-0472">Membrane</keyword>
<keyword evidence="1" id="KW-0812">Transmembrane</keyword>
<feature type="transmembrane region" description="Helical" evidence="1">
    <location>
        <begin position="108"/>
        <end position="128"/>
    </location>
</feature>
<keyword evidence="1" id="KW-1133">Transmembrane helix</keyword>
<feature type="transmembrane region" description="Helical" evidence="1">
    <location>
        <begin position="12"/>
        <end position="33"/>
    </location>
</feature>
<feature type="transmembrane region" description="Helical" evidence="1">
    <location>
        <begin position="74"/>
        <end position="96"/>
    </location>
</feature>
<gene>
    <name evidence="2" type="ORF">IC610_03025</name>
</gene>
<dbReference type="EMBL" id="JACYFS010000001">
    <property type="protein sequence ID" value="MBD8081392.1"/>
    <property type="molecule type" value="Genomic_DNA"/>
</dbReference>
<organism evidence="2 3">
    <name type="scientific">Chryseobacterium caseinilyticum</name>
    <dbReference type="NCBI Taxonomy" id="2771428"/>
    <lineage>
        <taxon>Bacteria</taxon>
        <taxon>Pseudomonadati</taxon>
        <taxon>Bacteroidota</taxon>
        <taxon>Flavobacteriia</taxon>
        <taxon>Flavobacteriales</taxon>
        <taxon>Weeksellaceae</taxon>
        <taxon>Chryseobacterium group</taxon>
        <taxon>Chryseobacterium</taxon>
    </lineage>
</organism>
<feature type="transmembrane region" description="Helical" evidence="1">
    <location>
        <begin position="45"/>
        <end position="67"/>
    </location>
</feature>
<proteinExistence type="predicted"/>
<accession>A0ABR8Z7W9</accession>
<evidence type="ECO:0000256" key="1">
    <source>
        <dbReference type="SAM" id="Phobius"/>
    </source>
</evidence>
<sequence length="146" mass="17051">MKRRVFKYKIVYWLILLINLILLIGFSLGLINRIETETFDEYTGVLSYCALILLFILSLASLIMFIVKNKYSIITFSSVIFVIFLTISFFVFYSVFIIKDFGENTSDFYDLPVVYGIIGAILFITNYFKFKEDFSKLEIDEIGKSE</sequence>
<dbReference type="Proteomes" id="UP000637299">
    <property type="component" value="Unassembled WGS sequence"/>
</dbReference>
<reference evidence="2 3" key="1">
    <citation type="submission" date="2020-09" db="EMBL/GenBank/DDBJ databases">
        <title>Genome seq and assembly of Chryseobacterium sp.</title>
        <authorList>
            <person name="Chhetri G."/>
        </authorList>
    </citation>
    <scope>NUCLEOTIDE SEQUENCE [LARGE SCALE GENOMIC DNA]</scope>
    <source>
        <strain evidence="2 3">GCR10</strain>
    </source>
</reference>
<evidence type="ECO:0000313" key="3">
    <source>
        <dbReference type="Proteomes" id="UP000637299"/>
    </source>
</evidence>
<comment type="caution">
    <text evidence="2">The sequence shown here is derived from an EMBL/GenBank/DDBJ whole genome shotgun (WGS) entry which is preliminary data.</text>
</comment>
<evidence type="ECO:0000313" key="2">
    <source>
        <dbReference type="EMBL" id="MBD8081392.1"/>
    </source>
</evidence>